<gene>
    <name evidence="4" type="ORF">CDL10_03755</name>
</gene>
<evidence type="ECO:0000256" key="2">
    <source>
        <dbReference type="SAM" id="Phobius"/>
    </source>
</evidence>
<keyword evidence="2" id="KW-0472">Membrane</keyword>
<feature type="domain" description="Secretion system C-terminal sorting" evidence="3">
    <location>
        <begin position="814"/>
        <end position="882"/>
    </location>
</feature>
<dbReference type="Proteomes" id="UP000231960">
    <property type="component" value="Unassembled WGS sequence"/>
</dbReference>
<accession>A0A2M9R4R4</accession>
<dbReference type="SUPFAM" id="SSF50952">
    <property type="entry name" value="Soluble quinoprotein glucose dehydrogenase"/>
    <property type="match status" value="1"/>
</dbReference>
<dbReference type="InterPro" id="IPR026444">
    <property type="entry name" value="Secre_tail"/>
</dbReference>
<evidence type="ECO:0000313" key="5">
    <source>
        <dbReference type="Proteomes" id="UP000231960"/>
    </source>
</evidence>
<keyword evidence="2" id="KW-1133">Transmembrane helix</keyword>
<organism evidence="4 5">
    <name type="scientific">Avrilella dinanensis</name>
    <dbReference type="NCBI Taxonomy" id="2008672"/>
    <lineage>
        <taxon>Bacteria</taxon>
        <taxon>Pseudomonadati</taxon>
        <taxon>Bacteroidota</taxon>
        <taxon>Flavobacteriia</taxon>
        <taxon>Flavobacteriales</taxon>
        <taxon>Flavobacteriaceae</taxon>
        <taxon>Avrilella</taxon>
    </lineage>
</organism>
<evidence type="ECO:0000313" key="4">
    <source>
        <dbReference type="EMBL" id="PJR03735.1"/>
    </source>
</evidence>
<evidence type="ECO:0000256" key="1">
    <source>
        <dbReference type="ARBA" id="ARBA00022729"/>
    </source>
</evidence>
<dbReference type="SUPFAM" id="SSF63829">
    <property type="entry name" value="Calcium-dependent phosphotriesterase"/>
    <property type="match status" value="2"/>
</dbReference>
<reference evidence="4 5" key="1">
    <citation type="submission" date="2017-06" db="EMBL/GenBank/DDBJ databases">
        <title>Description of Avrilella dinanensis gen. nov. sp. nov.</title>
        <authorList>
            <person name="Leyer C."/>
            <person name="Sassi M."/>
            <person name="Minet J."/>
            <person name="Kayal S."/>
            <person name="Cattoir V."/>
        </authorList>
    </citation>
    <scope>NUCLEOTIDE SEQUENCE [LARGE SCALE GENOMIC DNA]</scope>
    <source>
        <strain evidence="4 5">UR159</strain>
    </source>
</reference>
<dbReference type="InterPro" id="IPR011041">
    <property type="entry name" value="Quinoprot_gluc/sorb_DH_b-prop"/>
</dbReference>
<dbReference type="Gene3D" id="2.80.10.50">
    <property type="match status" value="6"/>
</dbReference>
<dbReference type="InterPro" id="IPR013431">
    <property type="entry name" value="Delta_60_rpt"/>
</dbReference>
<dbReference type="NCBIfam" id="TIGR02608">
    <property type="entry name" value="delta_60_rpt"/>
    <property type="match status" value="13"/>
</dbReference>
<keyword evidence="2" id="KW-0812">Transmembrane</keyword>
<name>A0A2M9R4R4_9FLAO</name>
<sequence>MVENKHIYKYNLTFKDYFMKTLLTIQFRIIATVVSLFFVTFGFYAQTPGNIDLSFDVGNGVTVNEAFTRCLALQSDGKILVGGNFTSYDGYARNSIVRLNADGTVDTSFNSGSGLSEYSSIYAITVQPDGKILVGGSFTSYNGQSKNLIVRLNSNGDVDTSFDIGTGFSAADYANAVHSIVVQPDGKIIIGGYFISYNGQPAASLIRLNANGSIDTSFDIGAGIKYYSVLQLKAFVYDIHLQDNGKIIIGGNFNKFNDEDIVGNVVRLNADGSLDNSFGITEGVGVNAIVFSVGVQSDSKVLAGGTQFIPGEGGQINIVRFNEDGSLDSTFDIGTGLEDENQAVIVEDLVIQSDGKIIIGGSFSNLNGQSVKRIARLNSDGTQDTTFDSGMGFNARLSDLLLQPDGKIVAGGQFSLYNGQPREQVTRLNTNGNIDNLFDVGGGIQKQFIATAYDVTIQPDGKILVAGDFSHYDNYPVGGIVRVNDDGSRDNSFQVGGGFIRSGGIRSNVYKIKVQSDGKILVGGDFIAYNDQSTFKMVRLNADGTLDTTFEKFNLPSYNWAVRTFDSQLDGKIIVGRQEGAPYLYRYNADGSIDNTFDIGTGVNGTVSSIVTQPDGKVLVCGNFTEFNGQPQNRIMRLNPDGSLDTSFDVGTGIGNDTNRLTIALQPDGKILVGAPIHVFNGENLNYKRIIRLNPDGSLDTSFEEAISAGGGSIQTISVQPDGKIIVGGFFGGVLRNFTRLNSDGSVDSSFLEDVGFNASGNVYRTAIQTDEKILVVGAFIKYNTHYRNGILRLHGDATADVEDFENSSALIDIYPNPTKDYFNIISEDIIQSIELYDIAGRLIKTELVNGFEVQQNVSSLASGTYILKVKTEKTEITKKIIKE</sequence>
<comment type="caution">
    <text evidence="4">The sequence shown here is derived from an EMBL/GenBank/DDBJ whole genome shotgun (WGS) entry which is preliminary data.</text>
</comment>
<keyword evidence="1" id="KW-0732">Signal</keyword>
<dbReference type="Pfam" id="PF18962">
    <property type="entry name" value="Por_Secre_tail"/>
    <property type="match status" value="1"/>
</dbReference>
<proteinExistence type="predicted"/>
<evidence type="ECO:0000259" key="3">
    <source>
        <dbReference type="Pfam" id="PF18962"/>
    </source>
</evidence>
<dbReference type="EMBL" id="NIPO01000001">
    <property type="protein sequence ID" value="PJR03735.1"/>
    <property type="molecule type" value="Genomic_DNA"/>
</dbReference>
<dbReference type="AlphaFoldDB" id="A0A2M9R4R4"/>
<dbReference type="NCBIfam" id="TIGR04183">
    <property type="entry name" value="Por_Secre_tail"/>
    <property type="match status" value="1"/>
</dbReference>
<feature type="transmembrane region" description="Helical" evidence="2">
    <location>
        <begin position="21"/>
        <end position="45"/>
    </location>
</feature>
<dbReference type="Pfam" id="PF17164">
    <property type="entry name" value="DUF5122"/>
    <property type="match status" value="14"/>
</dbReference>
<keyword evidence="5" id="KW-1185">Reference proteome</keyword>
<protein>
    <recommendedName>
        <fullName evidence="3">Secretion system C-terminal sorting domain-containing protein</fullName>
    </recommendedName>
</protein>